<dbReference type="GO" id="GO:0006354">
    <property type="term" value="P:DNA-templated transcription elongation"/>
    <property type="evidence" value="ECO:0007669"/>
    <property type="project" value="TreeGrafter"/>
</dbReference>
<dbReference type="InterPro" id="IPR001437">
    <property type="entry name" value="Tscrpt_elong_fac_GreA/B_C"/>
</dbReference>
<dbReference type="Gene3D" id="1.10.286.20">
    <property type="match status" value="1"/>
</dbReference>
<dbReference type="AlphaFoldDB" id="A0A1X7MYU5"/>
<evidence type="ECO:0000313" key="5">
    <source>
        <dbReference type="Proteomes" id="UP000193083"/>
    </source>
</evidence>
<keyword evidence="4" id="KW-0808">Transferase</keyword>
<feature type="region of interest" description="Disordered" evidence="1">
    <location>
        <begin position="1"/>
        <end position="30"/>
    </location>
</feature>
<dbReference type="GO" id="GO:0032784">
    <property type="term" value="P:regulation of DNA-templated transcription elongation"/>
    <property type="evidence" value="ECO:0007669"/>
    <property type="project" value="InterPro"/>
</dbReference>
<organism evidence="4 5">
    <name type="scientific">Mesorhizobium australicum</name>
    <dbReference type="NCBI Taxonomy" id="536018"/>
    <lineage>
        <taxon>Bacteria</taxon>
        <taxon>Pseudomonadati</taxon>
        <taxon>Pseudomonadota</taxon>
        <taxon>Alphaproteobacteria</taxon>
        <taxon>Hyphomicrobiales</taxon>
        <taxon>Phyllobacteriaceae</taxon>
        <taxon>Mesorhizobium</taxon>
    </lineage>
</organism>
<feature type="compositionally biased region" description="Basic and acidic residues" evidence="1">
    <location>
        <begin position="16"/>
        <end position="30"/>
    </location>
</feature>
<dbReference type="Proteomes" id="UP000193083">
    <property type="component" value="Unassembled WGS sequence"/>
</dbReference>
<dbReference type="NCBIfam" id="NF004396">
    <property type="entry name" value="PRK05753.1"/>
    <property type="match status" value="1"/>
</dbReference>
<dbReference type="EMBL" id="FXBL01000004">
    <property type="protein sequence ID" value="SMH30095.1"/>
    <property type="molecule type" value="Genomic_DNA"/>
</dbReference>
<dbReference type="Pfam" id="PF14760">
    <property type="entry name" value="Rnk_N"/>
    <property type="match status" value="1"/>
</dbReference>
<evidence type="ECO:0000313" key="4">
    <source>
        <dbReference type="EMBL" id="SMH30095.1"/>
    </source>
</evidence>
<dbReference type="InterPro" id="IPR029462">
    <property type="entry name" value="Rnk_N"/>
</dbReference>
<dbReference type="Gene3D" id="3.10.50.30">
    <property type="entry name" value="Transcription elongation factor, GreA/GreB, C-terminal domain"/>
    <property type="match status" value="1"/>
</dbReference>
<dbReference type="GO" id="GO:0070063">
    <property type="term" value="F:RNA polymerase binding"/>
    <property type="evidence" value="ECO:0007669"/>
    <property type="project" value="InterPro"/>
</dbReference>
<reference evidence="4 5" key="1">
    <citation type="submission" date="2017-04" db="EMBL/GenBank/DDBJ databases">
        <authorList>
            <person name="Afonso C.L."/>
            <person name="Miller P.J."/>
            <person name="Scott M.A."/>
            <person name="Spackman E."/>
            <person name="Goraichik I."/>
            <person name="Dimitrov K.M."/>
            <person name="Suarez D.L."/>
            <person name="Swayne D.E."/>
        </authorList>
    </citation>
    <scope>NUCLEOTIDE SEQUENCE [LARGE SCALE GENOMIC DNA]</scope>
    <source>
        <strain evidence="4 5">B5P</strain>
    </source>
</reference>
<evidence type="ECO:0000256" key="1">
    <source>
        <dbReference type="SAM" id="MobiDB-lite"/>
    </source>
</evidence>
<dbReference type="PANTHER" id="PTHR30437">
    <property type="entry name" value="TRANSCRIPTION ELONGATION FACTOR GREA"/>
    <property type="match status" value="1"/>
</dbReference>
<proteinExistence type="predicted"/>
<evidence type="ECO:0000259" key="2">
    <source>
        <dbReference type="Pfam" id="PF01272"/>
    </source>
</evidence>
<keyword evidence="4" id="KW-0418">Kinase</keyword>
<dbReference type="GO" id="GO:0003677">
    <property type="term" value="F:DNA binding"/>
    <property type="evidence" value="ECO:0007669"/>
    <property type="project" value="InterPro"/>
</dbReference>
<dbReference type="OrthoDB" id="192847at2"/>
<dbReference type="RefSeq" id="WP_085463133.1">
    <property type="nucleotide sequence ID" value="NZ_FXBL01000004.1"/>
</dbReference>
<keyword evidence="5" id="KW-1185">Reference proteome</keyword>
<sequence>MATTTGRRKPAITMTRSDHQSLSRLAESRAARDPDLSDQLLAELDRARVVEDRRIAADVVRMGSTLRFTTDAGEDRTVTLVFPGEADIAMGKVSVLTPIGAALIGLSASQSIDWTSRDGRVHRLTVEHVGQNDVARPPRPQPELRTA</sequence>
<dbReference type="GO" id="GO:0016301">
    <property type="term" value="F:kinase activity"/>
    <property type="evidence" value="ECO:0007669"/>
    <property type="project" value="UniProtKB-KW"/>
</dbReference>
<name>A0A1X7MYU5_9HYPH</name>
<protein>
    <submittedName>
        <fullName evidence="4">Regulator of nucleoside diphosphate kinase</fullName>
    </submittedName>
</protein>
<evidence type="ECO:0000259" key="3">
    <source>
        <dbReference type="Pfam" id="PF14760"/>
    </source>
</evidence>
<feature type="compositionally biased region" description="Basic residues" evidence="1">
    <location>
        <begin position="1"/>
        <end position="10"/>
    </location>
</feature>
<dbReference type="InterPro" id="IPR023459">
    <property type="entry name" value="Tscrpt_elong_fac_GreA/B_fam"/>
</dbReference>
<dbReference type="PANTHER" id="PTHR30437:SF5">
    <property type="entry name" value="REGULATOR OF NUCLEOSIDE DIPHOSPHATE KINASE"/>
    <property type="match status" value="1"/>
</dbReference>
<gene>
    <name evidence="4" type="ORF">SAMN02982922_0994</name>
</gene>
<dbReference type="InterPro" id="IPR036953">
    <property type="entry name" value="GreA/GreB_C_sf"/>
</dbReference>
<feature type="domain" description="Transcription elongation factor GreA/GreB C-terminal" evidence="2">
    <location>
        <begin position="57"/>
        <end position="129"/>
    </location>
</feature>
<feature type="domain" description="Regulator of nucleoside diphosphate kinase N-terminal" evidence="3">
    <location>
        <begin position="10"/>
        <end position="50"/>
    </location>
</feature>
<accession>A0A1X7MYU5</accession>
<dbReference type="SUPFAM" id="SSF54534">
    <property type="entry name" value="FKBP-like"/>
    <property type="match status" value="1"/>
</dbReference>
<dbReference type="Pfam" id="PF01272">
    <property type="entry name" value="GreA_GreB"/>
    <property type="match status" value="1"/>
</dbReference>